<name>A0ABT3L9I8_9CYAN</name>
<protein>
    <submittedName>
        <fullName evidence="1">Uncharacterized protein</fullName>
    </submittedName>
</protein>
<dbReference type="EMBL" id="JAIHOM010000113">
    <property type="protein sequence ID" value="MCW6038160.1"/>
    <property type="molecule type" value="Genomic_DNA"/>
</dbReference>
<accession>A0ABT3L9I8</accession>
<keyword evidence="2" id="KW-1185">Reference proteome</keyword>
<dbReference type="Proteomes" id="UP001526426">
    <property type="component" value="Unassembled WGS sequence"/>
</dbReference>
<sequence length="147" mass="16921">MEFPECTEENNDPIITIVDKKSKNKKSKVILNNPTRQLLKIIQIEDCVISKTIKGGRCDKLIVIPDGRLIFIELKGNDVAKAMTQLIDSINYIKQKCFSIRSREIFCIISCTRCPLSSTDVQKAKRQFKDNYRAKLIIYSGKMTYRV</sequence>
<organism evidence="1 2">
    <name type="scientific">Spirulina subsalsa FACHB-351</name>
    <dbReference type="NCBI Taxonomy" id="234711"/>
    <lineage>
        <taxon>Bacteria</taxon>
        <taxon>Bacillati</taxon>
        <taxon>Cyanobacteriota</taxon>
        <taxon>Cyanophyceae</taxon>
        <taxon>Spirulinales</taxon>
        <taxon>Spirulinaceae</taxon>
        <taxon>Spirulina</taxon>
    </lineage>
</organism>
<evidence type="ECO:0000313" key="1">
    <source>
        <dbReference type="EMBL" id="MCW6038160.1"/>
    </source>
</evidence>
<evidence type="ECO:0000313" key="2">
    <source>
        <dbReference type="Proteomes" id="UP001526426"/>
    </source>
</evidence>
<reference evidence="1 2" key="1">
    <citation type="submission" date="2021-08" db="EMBL/GenBank/DDBJ databases">
        <title>Draft genome sequence of Spirulina subsalsa with high tolerance to salinity and hype-accumulation of phycocyanin.</title>
        <authorList>
            <person name="Pei H."/>
            <person name="Jiang L."/>
        </authorList>
    </citation>
    <scope>NUCLEOTIDE SEQUENCE [LARGE SCALE GENOMIC DNA]</scope>
    <source>
        <strain evidence="1 2">FACHB-351</strain>
    </source>
</reference>
<comment type="caution">
    <text evidence="1">The sequence shown here is derived from an EMBL/GenBank/DDBJ whole genome shotgun (WGS) entry which is preliminary data.</text>
</comment>
<gene>
    <name evidence="1" type="ORF">K4A83_18060</name>
</gene>
<dbReference type="RefSeq" id="WP_265266062.1">
    <property type="nucleotide sequence ID" value="NZ_JAIHOM010000113.1"/>
</dbReference>
<proteinExistence type="predicted"/>